<evidence type="ECO:0000256" key="10">
    <source>
        <dbReference type="ARBA" id="ARBA00023065"/>
    </source>
</evidence>
<dbReference type="InterPro" id="IPR053951">
    <property type="entry name" value="K_trans_N"/>
</dbReference>
<dbReference type="KEGG" id="cok:COCCU_03115"/>
<feature type="transmembrane region" description="Helical" evidence="12">
    <location>
        <begin position="248"/>
        <end position="270"/>
    </location>
</feature>
<feature type="transmembrane region" description="Helical" evidence="12">
    <location>
        <begin position="367"/>
        <end position="389"/>
    </location>
</feature>
<feature type="transmembrane region" description="Helical" evidence="12">
    <location>
        <begin position="401"/>
        <end position="420"/>
    </location>
</feature>
<dbReference type="Proteomes" id="UP000424462">
    <property type="component" value="Chromosome"/>
</dbReference>
<dbReference type="PANTHER" id="PTHR30540:SF79">
    <property type="entry name" value="LOW AFFINITY POTASSIUM TRANSPORT SYSTEM PROTEIN KUP"/>
    <property type="match status" value="1"/>
</dbReference>
<keyword evidence="4 12" id="KW-1003">Cell membrane</keyword>
<dbReference type="RefSeq" id="WP_156230168.1">
    <property type="nucleotide sequence ID" value="NZ_CP046455.1"/>
</dbReference>
<reference evidence="15 16" key="1">
    <citation type="submission" date="2019-11" db="EMBL/GenBank/DDBJ databases">
        <title>Complete genome sequence of Corynebacterium kalinowskii 1959, a novel Corynebacterium species isolated from soil of a small paddock in Vilsendorf, Germany.</title>
        <authorList>
            <person name="Schaffert L."/>
            <person name="Ruwe M."/>
            <person name="Milse J."/>
            <person name="Hanuschka K."/>
            <person name="Ortseifen V."/>
            <person name="Droste J."/>
            <person name="Brandt D."/>
            <person name="Schlueter L."/>
            <person name="Kutter Y."/>
            <person name="Vinke S."/>
            <person name="Viehoefer P."/>
            <person name="Jacob L."/>
            <person name="Luebke N.-C."/>
            <person name="Schulte-Berndt E."/>
            <person name="Hain C."/>
            <person name="Linder M."/>
            <person name="Schmidt P."/>
            <person name="Wollenschlaeger L."/>
            <person name="Luttermann T."/>
            <person name="Thieme E."/>
            <person name="Hassa J."/>
            <person name="Haak M."/>
            <person name="Wittchen M."/>
            <person name="Mentz A."/>
            <person name="Persicke M."/>
            <person name="Busche T."/>
            <person name="Ruckert C."/>
        </authorList>
    </citation>
    <scope>NUCLEOTIDE SEQUENCE [LARGE SCALE GENOMIC DNA]</scope>
    <source>
        <strain evidence="15 16">2039</strain>
    </source>
</reference>
<feature type="transmembrane region" description="Helical" evidence="12">
    <location>
        <begin position="340"/>
        <end position="361"/>
    </location>
</feature>
<keyword evidence="6 12" id="KW-0812">Transmembrane</keyword>
<organism evidence="15 16">
    <name type="scientific">Corynebacterium occultum</name>
    <dbReference type="NCBI Taxonomy" id="2675219"/>
    <lineage>
        <taxon>Bacteria</taxon>
        <taxon>Bacillati</taxon>
        <taxon>Actinomycetota</taxon>
        <taxon>Actinomycetes</taxon>
        <taxon>Mycobacteriales</taxon>
        <taxon>Corynebacteriaceae</taxon>
        <taxon>Corynebacterium</taxon>
    </lineage>
</organism>
<feature type="transmembrane region" description="Helical" evidence="12">
    <location>
        <begin position="290"/>
        <end position="319"/>
    </location>
</feature>
<comment type="catalytic activity">
    <reaction evidence="12">
        <text>K(+)(in) + H(+)(in) = K(+)(out) + H(+)(out)</text>
        <dbReference type="Rhea" id="RHEA:28490"/>
        <dbReference type="ChEBI" id="CHEBI:15378"/>
        <dbReference type="ChEBI" id="CHEBI:29103"/>
    </reaction>
</comment>
<keyword evidence="11 12" id="KW-0472">Membrane</keyword>
<name>A0A6B8W3S8_9CORY</name>
<evidence type="ECO:0000259" key="14">
    <source>
        <dbReference type="Pfam" id="PF22776"/>
    </source>
</evidence>
<evidence type="ECO:0000313" key="16">
    <source>
        <dbReference type="Proteomes" id="UP000424462"/>
    </source>
</evidence>
<dbReference type="GO" id="GO:0015079">
    <property type="term" value="F:potassium ion transmembrane transporter activity"/>
    <property type="evidence" value="ECO:0007669"/>
    <property type="project" value="UniProtKB-UniRule"/>
</dbReference>
<keyword evidence="5 12" id="KW-0633">Potassium transport</keyword>
<feature type="domain" description="K+ potassium transporter integral membrane" evidence="13">
    <location>
        <begin position="12"/>
        <end position="455"/>
    </location>
</feature>
<evidence type="ECO:0000256" key="2">
    <source>
        <dbReference type="ARBA" id="ARBA00007019"/>
    </source>
</evidence>
<feature type="domain" description="K+ potassium transporter C-terminal" evidence="14">
    <location>
        <begin position="477"/>
        <end position="630"/>
    </location>
</feature>
<gene>
    <name evidence="12" type="primary">kup</name>
    <name evidence="15" type="ORF">COCCU_03115</name>
</gene>
<feature type="transmembrane region" description="Helical" evidence="12">
    <location>
        <begin position="213"/>
        <end position="236"/>
    </location>
</feature>
<feature type="transmembrane region" description="Helical" evidence="12">
    <location>
        <begin position="142"/>
        <end position="160"/>
    </location>
</feature>
<evidence type="ECO:0000313" key="15">
    <source>
        <dbReference type="EMBL" id="QGU06577.1"/>
    </source>
</evidence>
<feature type="transmembrane region" description="Helical" evidence="12">
    <location>
        <begin position="50"/>
        <end position="71"/>
    </location>
</feature>
<dbReference type="EMBL" id="CP046455">
    <property type="protein sequence ID" value="QGU06577.1"/>
    <property type="molecule type" value="Genomic_DNA"/>
</dbReference>
<comment type="subcellular location">
    <subcellularLocation>
        <location evidence="12">Cell membrane</location>
        <topology evidence="12">Multi-pass membrane protein</topology>
    </subcellularLocation>
    <subcellularLocation>
        <location evidence="1">Membrane</location>
        <topology evidence="1">Multi-pass membrane protein</topology>
    </subcellularLocation>
</comment>
<dbReference type="InterPro" id="IPR003855">
    <property type="entry name" value="K+_transporter"/>
</dbReference>
<feature type="transmembrane region" description="Helical" evidence="12">
    <location>
        <begin position="101"/>
        <end position="122"/>
    </location>
</feature>
<keyword evidence="3 12" id="KW-0813">Transport</keyword>
<feature type="transmembrane region" description="Helical" evidence="12">
    <location>
        <begin position="172"/>
        <end position="193"/>
    </location>
</feature>
<evidence type="ECO:0000256" key="3">
    <source>
        <dbReference type="ARBA" id="ARBA00022448"/>
    </source>
</evidence>
<sequence>MKTPRSAGTTVLALGALGVVFGDIGTSPLYALHTAFSMKHNAVSPTPDNVYGIISMVLWTITLIVTCKYVILVTRADNQGQGGILALLALLRDRFHNHRRLGAVVGLLGMCGAALFYGDAVITPAISVLSAVEGLSVVSPNLSTWVVPISAVVLALIFALQPMGTGHMGLAFGPIMLLWFLVLVALGVPQIIAHPEILFSLSPHWAVALILNQPFQAFVLLGAVVLTVTGAEALYADMGHFGARPVRLAWFVVVMPALVIIYLGQGALVISHPDTVGNPMFHLAPPALQIPLLILATMATVIASQAVISGAFSLTRQAIHLNLLPRMLIRHTSRSEAGQIYLPLINLLLFFAVMALVFLFPSSEYLANAYGLAVTGTLVLVSIIFLIYAHFTWNWDWWRSSLFFLFIGVPEVFLLAANTTKILAGGWIPLLIAAILILFMLVWQWGSTQVRTRRRLLEGGLDHFLASLDDLGPHRVPGVAVFPHHNPDTVPLALLKCVADLGMLHSHVIIVRLVQRNLPSIPETQRVSVDLLGSASDGIVYVEIQLGYADEQDIPGNLRLALKQSEELDVDLDQATYFLSALTLRPARPHSLRGWRQGLFLSMDRNQATRTETFRLPPARTVVLGTELRI</sequence>
<accession>A0A6B8W3S8</accession>
<protein>
    <recommendedName>
        <fullName evidence="12">Probable potassium transport system protein Kup</fullName>
    </recommendedName>
</protein>
<dbReference type="AlphaFoldDB" id="A0A6B8W3S8"/>
<dbReference type="Pfam" id="PF02705">
    <property type="entry name" value="K_trans"/>
    <property type="match status" value="1"/>
</dbReference>
<evidence type="ECO:0000256" key="9">
    <source>
        <dbReference type="ARBA" id="ARBA00022989"/>
    </source>
</evidence>
<dbReference type="InterPro" id="IPR023051">
    <property type="entry name" value="Kup"/>
</dbReference>
<evidence type="ECO:0000259" key="13">
    <source>
        <dbReference type="Pfam" id="PF02705"/>
    </source>
</evidence>
<evidence type="ECO:0000256" key="1">
    <source>
        <dbReference type="ARBA" id="ARBA00004141"/>
    </source>
</evidence>
<dbReference type="HAMAP" id="MF_01522">
    <property type="entry name" value="Kup"/>
    <property type="match status" value="1"/>
</dbReference>
<dbReference type="InterPro" id="IPR053952">
    <property type="entry name" value="K_trans_C"/>
</dbReference>
<evidence type="ECO:0000256" key="5">
    <source>
        <dbReference type="ARBA" id="ARBA00022538"/>
    </source>
</evidence>
<keyword evidence="16" id="KW-1185">Reference proteome</keyword>
<evidence type="ECO:0000256" key="11">
    <source>
        <dbReference type="ARBA" id="ARBA00023136"/>
    </source>
</evidence>
<keyword evidence="10 12" id="KW-0406">Ion transport</keyword>
<dbReference type="PANTHER" id="PTHR30540">
    <property type="entry name" value="OSMOTIC STRESS POTASSIUM TRANSPORTER"/>
    <property type="match status" value="1"/>
</dbReference>
<evidence type="ECO:0000256" key="7">
    <source>
        <dbReference type="ARBA" id="ARBA00022847"/>
    </source>
</evidence>
<dbReference type="GO" id="GO:0005886">
    <property type="term" value="C:plasma membrane"/>
    <property type="evidence" value="ECO:0007669"/>
    <property type="project" value="UniProtKB-SubCell"/>
</dbReference>
<keyword evidence="7 12" id="KW-0769">Symport</keyword>
<evidence type="ECO:0000256" key="8">
    <source>
        <dbReference type="ARBA" id="ARBA00022958"/>
    </source>
</evidence>
<proteinExistence type="inferred from homology"/>
<dbReference type="GO" id="GO:0015293">
    <property type="term" value="F:symporter activity"/>
    <property type="evidence" value="ECO:0007669"/>
    <property type="project" value="UniProtKB-UniRule"/>
</dbReference>
<comment type="similarity">
    <text evidence="2 12">Belongs to the HAK/KUP transporter (TC 2.A.72) family.</text>
</comment>
<evidence type="ECO:0000256" key="4">
    <source>
        <dbReference type="ARBA" id="ARBA00022475"/>
    </source>
</evidence>
<keyword evidence="8 12" id="KW-0630">Potassium</keyword>
<evidence type="ECO:0000256" key="6">
    <source>
        <dbReference type="ARBA" id="ARBA00022692"/>
    </source>
</evidence>
<evidence type="ECO:0000256" key="12">
    <source>
        <dbReference type="HAMAP-Rule" id="MF_01522"/>
    </source>
</evidence>
<keyword evidence="9 12" id="KW-1133">Transmembrane helix</keyword>
<feature type="transmembrane region" description="Helical" evidence="12">
    <location>
        <begin position="426"/>
        <end position="446"/>
    </location>
</feature>
<comment type="function">
    <text evidence="12">Transport of potassium into the cell. Likely operates as a K(+):H(+) symporter.</text>
</comment>
<dbReference type="Pfam" id="PF22776">
    <property type="entry name" value="K_trans_C"/>
    <property type="match status" value="1"/>
</dbReference>